<feature type="compositionally biased region" description="Low complexity" evidence="1">
    <location>
        <begin position="128"/>
        <end position="144"/>
    </location>
</feature>
<proteinExistence type="predicted"/>
<dbReference type="EMBL" id="BKCJ010002296">
    <property type="protein sequence ID" value="GEU47608.1"/>
    <property type="molecule type" value="Genomic_DNA"/>
</dbReference>
<feature type="compositionally biased region" description="Basic and acidic residues" evidence="1">
    <location>
        <begin position="43"/>
        <end position="55"/>
    </location>
</feature>
<feature type="compositionally biased region" description="Low complexity" evidence="1">
    <location>
        <begin position="1"/>
        <end position="14"/>
    </location>
</feature>
<protein>
    <submittedName>
        <fullName evidence="2">Uncharacterized protein</fullName>
    </submittedName>
</protein>
<feature type="compositionally biased region" description="Acidic residues" evidence="1">
    <location>
        <begin position="59"/>
        <end position="98"/>
    </location>
</feature>
<evidence type="ECO:0000313" key="2">
    <source>
        <dbReference type="EMBL" id="GEU47608.1"/>
    </source>
</evidence>
<reference evidence="2" key="1">
    <citation type="journal article" date="2019" name="Sci. Rep.">
        <title>Draft genome of Tanacetum cinerariifolium, the natural source of mosquito coil.</title>
        <authorList>
            <person name="Yamashiro T."/>
            <person name="Shiraishi A."/>
            <person name="Satake H."/>
            <person name="Nakayama K."/>
        </authorList>
    </citation>
    <scope>NUCLEOTIDE SEQUENCE</scope>
</reference>
<evidence type="ECO:0000256" key="1">
    <source>
        <dbReference type="SAM" id="MobiDB-lite"/>
    </source>
</evidence>
<gene>
    <name evidence="2" type="ORF">Tci_019586</name>
</gene>
<dbReference type="AlphaFoldDB" id="A0A6L2KDP3"/>
<organism evidence="2">
    <name type="scientific">Tanacetum cinerariifolium</name>
    <name type="common">Dalmatian daisy</name>
    <name type="synonym">Chrysanthemum cinerariifolium</name>
    <dbReference type="NCBI Taxonomy" id="118510"/>
    <lineage>
        <taxon>Eukaryota</taxon>
        <taxon>Viridiplantae</taxon>
        <taxon>Streptophyta</taxon>
        <taxon>Embryophyta</taxon>
        <taxon>Tracheophyta</taxon>
        <taxon>Spermatophyta</taxon>
        <taxon>Magnoliopsida</taxon>
        <taxon>eudicotyledons</taxon>
        <taxon>Gunneridae</taxon>
        <taxon>Pentapetalae</taxon>
        <taxon>asterids</taxon>
        <taxon>campanulids</taxon>
        <taxon>Asterales</taxon>
        <taxon>Asteraceae</taxon>
        <taxon>Asteroideae</taxon>
        <taxon>Anthemideae</taxon>
        <taxon>Anthemidinae</taxon>
        <taxon>Tanacetum</taxon>
    </lineage>
</organism>
<name>A0A6L2KDP3_TANCI</name>
<comment type="caution">
    <text evidence="2">The sequence shown here is derived from an EMBL/GenBank/DDBJ whole genome shotgun (WGS) entry which is preliminary data.</text>
</comment>
<sequence>MYVPEPEYPKYLEPPGDDIVAEDQPHADDVVPTALSSGYIFDSDLKEDPNEEKNADYANEPEEEDPKEEDPKEEDPEEEESDDNTASEEEPSEGFDDTEPSKPSEEDETAARVAELLDMPTPPPSPLTPMSSPLPQIPSPSLHVPSPPPIPSLPLPQLVHIETHAPEQDVAAALLMFEVGESSVAATAKPPIDLYGFVDTTEAKASITHRHARTLHDSERKMMTTVELINMRVSYEAQTLPERRSEARNESVEAHNRSLVARIETIETRRTEMED</sequence>
<feature type="region of interest" description="Disordered" evidence="1">
    <location>
        <begin position="1"/>
        <end position="144"/>
    </location>
</feature>
<accession>A0A6L2KDP3</accession>